<evidence type="ECO:0000313" key="1">
    <source>
        <dbReference type="EMBL" id="CBK21969.2"/>
    </source>
</evidence>
<dbReference type="InParanoid" id="D8M1N0"/>
<dbReference type="Proteomes" id="UP000008312">
    <property type="component" value="Unassembled WGS sequence"/>
</dbReference>
<accession>D8M1N0</accession>
<reference evidence="1" key="1">
    <citation type="submission" date="2010-02" db="EMBL/GenBank/DDBJ databases">
        <title>Sequencing and annotation of the Blastocystis hominis genome.</title>
        <authorList>
            <person name="Wincker P."/>
        </authorList>
    </citation>
    <scope>NUCLEOTIDE SEQUENCE</scope>
    <source>
        <strain evidence="1">Singapore isolate B</strain>
    </source>
</reference>
<sequence length="65" mass="7836">MEGRAEPRELASESMDTRNYLLKENEIYKKAPVKRFSVCTWIAEWLFGLWSVCCYERLFLLKEEK</sequence>
<dbReference type="AlphaFoldDB" id="D8M1N0"/>
<dbReference type="EMBL" id="FN668646">
    <property type="protein sequence ID" value="CBK21969.2"/>
    <property type="molecule type" value="Genomic_DNA"/>
</dbReference>
<dbReference type="GeneID" id="24919261"/>
<protein>
    <submittedName>
        <fullName evidence="1">Uncharacterized protein</fullName>
    </submittedName>
</protein>
<proteinExistence type="predicted"/>
<evidence type="ECO:0000313" key="2">
    <source>
        <dbReference type="Proteomes" id="UP000008312"/>
    </source>
</evidence>
<keyword evidence="2" id="KW-1185">Reference proteome</keyword>
<organism evidence="1">
    <name type="scientific">Blastocystis hominis</name>
    <dbReference type="NCBI Taxonomy" id="12968"/>
    <lineage>
        <taxon>Eukaryota</taxon>
        <taxon>Sar</taxon>
        <taxon>Stramenopiles</taxon>
        <taxon>Bigyra</taxon>
        <taxon>Opalozoa</taxon>
        <taxon>Opalinata</taxon>
        <taxon>Blastocystidae</taxon>
        <taxon>Blastocystis</taxon>
    </lineage>
</organism>
<dbReference type="RefSeq" id="XP_012896017.1">
    <property type="nucleotide sequence ID" value="XM_013040563.1"/>
</dbReference>
<name>D8M1N0_BLAHO</name>
<gene>
    <name evidence="1" type="ORF">GSBLH_T00002052001</name>
</gene>